<reference evidence="1" key="1">
    <citation type="submission" date="2019-04" db="EMBL/GenBank/DDBJ databases">
        <title>Microbes associate with the intestines of laboratory mice.</title>
        <authorList>
            <person name="Navarre W."/>
            <person name="Wong E."/>
            <person name="Huang K."/>
            <person name="Tropini C."/>
            <person name="Ng K."/>
            <person name="Yu B."/>
        </authorList>
    </citation>
    <scope>NUCLEOTIDE SEQUENCE</scope>
    <source>
        <strain evidence="1">NM09_H32</strain>
    </source>
</reference>
<proteinExistence type="predicted"/>
<keyword evidence="1" id="KW-0548">Nucleotidyltransferase</keyword>
<gene>
    <name evidence="1" type="primary">nadD</name>
    <name evidence="1" type="ORF">E5336_07340</name>
</gene>
<dbReference type="EMBL" id="SRYG01000013">
    <property type="protein sequence ID" value="TGY65788.1"/>
    <property type="molecule type" value="Genomic_DNA"/>
</dbReference>
<evidence type="ECO:0000313" key="1">
    <source>
        <dbReference type="EMBL" id="TGY65788.1"/>
    </source>
</evidence>
<sequence>MRGQHAFRSRPSCRPDLRVVPAQQGKQDGIEKMRHVALLGGSFDPIHRGHLTMARTALEQLGADEVWFIPTYETPLKDRVLTSDSHRLAMIALAIQDEPRFRCDPIEVERAEKSYTIDTLRELTARYPDTKFTVLIGADQVAQFDRWRDHEQLLELADVVGVEREGSVGANPCGLPCVKMEAVPVSSSMVRLGQGLNYVDRRVLDYIYAHRLYVKDFIKSRVHEHRYLHSCSVADLCELFALENGYDPTKAYLAGLFHDVCKELAPSQMRAWIKAIAPKYLDAHPAIWHGFVGGQVVRSVFFMDDWQIANAIHWHVLGQSGDPYAMMVYCADKLDPLRGYDSYDLIEECKRDIYKGFEKTKAQNDEYVKKKENRK</sequence>
<dbReference type="Proteomes" id="UP000308836">
    <property type="component" value="Unassembled WGS sequence"/>
</dbReference>
<protein>
    <submittedName>
        <fullName evidence="1">Nicotinate (Nicotinamide) nucleotide adenylyltransferase</fullName>
    </submittedName>
</protein>
<keyword evidence="1" id="KW-0808">Transferase</keyword>
<organism evidence="1 2">
    <name type="scientific">Dubosiella muris</name>
    <dbReference type="NCBI Taxonomy" id="3038133"/>
    <lineage>
        <taxon>Bacteria</taxon>
        <taxon>Bacillati</taxon>
        <taxon>Bacillota</taxon>
        <taxon>Erysipelotrichia</taxon>
        <taxon>Erysipelotrichales</taxon>
        <taxon>Erysipelotrichaceae</taxon>
        <taxon>Dubosiella</taxon>
    </lineage>
</organism>
<keyword evidence="2" id="KW-1185">Reference proteome</keyword>
<evidence type="ECO:0000313" key="2">
    <source>
        <dbReference type="Proteomes" id="UP000308836"/>
    </source>
</evidence>
<name>A0AC61R743_9FIRM</name>
<accession>A0AC61R743</accession>
<comment type="caution">
    <text evidence="1">The sequence shown here is derived from an EMBL/GenBank/DDBJ whole genome shotgun (WGS) entry which is preliminary data.</text>
</comment>